<feature type="region of interest" description="Disordered" evidence="1">
    <location>
        <begin position="40"/>
        <end position="65"/>
    </location>
</feature>
<sequence length="65" mass="6803">MLGGLPVTGTDNTLGYEKEMLNNDGSDTVALLDLDGNLVATNADNDSQNSASEEPPSEKDSQDDC</sequence>
<organism evidence="2 3">
    <name type="scientific">Haladaptatus litoreus</name>
    <dbReference type="NCBI Taxonomy" id="553468"/>
    <lineage>
        <taxon>Archaea</taxon>
        <taxon>Methanobacteriati</taxon>
        <taxon>Methanobacteriota</taxon>
        <taxon>Stenosarchaea group</taxon>
        <taxon>Halobacteria</taxon>
        <taxon>Halobacteriales</taxon>
        <taxon>Haladaptataceae</taxon>
        <taxon>Haladaptatus</taxon>
    </lineage>
</organism>
<dbReference type="Proteomes" id="UP000186914">
    <property type="component" value="Unassembled WGS sequence"/>
</dbReference>
<dbReference type="RefSeq" id="WP_139328979.1">
    <property type="nucleotide sequence ID" value="NZ_FTNO01000007.1"/>
</dbReference>
<feature type="compositionally biased region" description="Polar residues" evidence="1">
    <location>
        <begin position="40"/>
        <end position="52"/>
    </location>
</feature>
<feature type="compositionally biased region" description="Basic and acidic residues" evidence="1">
    <location>
        <begin position="56"/>
        <end position="65"/>
    </location>
</feature>
<evidence type="ECO:0000313" key="3">
    <source>
        <dbReference type="Proteomes" id="UP000186914"/>
    </source>
</evidence>
<evidence type="ECO:0000256" key="1">
    <source>
        <dbReference type="SAM" id="MobiDB-lite"/>
    </source>
</evidence>
<keyword evidence="3" id="KW-1185">Reference proteome</keyword>
<gene>
    <name evidence="2" type="ORF">SAMN05421858_4545</name>
</gene>
<reference evidence="3" key="1">
    <citation type="submission" date="2017-01" db="EMBL/GenBank/DDBJ databases">
        <authorList>
            <person name="Varghese N."/>
            <person name="Submissions S."/>
        </authorList>
    </citation>
    <scope>NUCLEOTIDE SEQUENCE [LARGE SCALE GENOMIC DNA]</scope>
    <source>
        <strain evidence="3">CGMCC 1.7737</strain>
    </source>
</reference>
<protein>
    <submittedName>
        <fullName evidence="2">Uncharacterized protein</fullName>
    </submittedName>
</protein>
<name>A0A1N7EVX7_9EURY</name>
<evidence type="ECO:0000313" key="2">
    <source>
        <dbReference type="EMBL" id="SIR92197.1"/>
    </source>
</evidence>
<dbReference type="EMBL" id="FTNO01000007">
    <property type="protein sequence ID" value="SIR92197.1"/>
    <property type="molecule type" value="Genomic_DNA"/>
</dbReference>
<accession>A0A1N7EVX7</accession>
<dbReference type="AlphaFoldDB" id="A0A1N7EVX7"/>
<proteinExistence type="predicted"/>